<keyword evidence="7 10" id="KW-0472">Membrane</keyword>
<dbReference type="PANTHER" id="PTHR46157:SF2">
    <property type="entry name" value="K(+) EFFLUX ANTIPORTER 1, CHLOROPLASTIC-RELATED"/>
    <property type="match status" value="1"/>
</dbReference>
<dbReference type="Proteomes" id="UP000324705">
    <property type="component" value="Chromosome 2B"/>
</dbReference>
<comment type="subcellular location">
    <subcellularLocation>
        <location evidence="3">Membrane</location>
        <topology evidence="3">Multi-pass membrane protein</topology>
    </subcellularLocation>
    <subcellularLocation>
        <location evidence="2">Plastid</location>
        <location evidence="2">Chloroplast envelope</location>
    </subcellularLocation>
</comment>
<keyword evidence="5" id="KW-0809">Transit peptide</keyword>
<proteinExistence type="predicted"/>
<dbReference type="Gramene" id="TRITD2Bv1G260830.14">
    <property type="protein sequence ID" value="TRITD2Bv1G260830.14"/>
    <property type="gene ID" value="TRITD2Bv1G260830"/>
</dbReference>
<evidence type="ECO:0000256" key="1">
    <source>
        <dbReference type="ARBA" id="ARBA00003198"/>
    </source>
</evidence>
<feature type="region of interest" description="Disordered" evidence="9">
    <location>
        <begin position="379"/>
        <end position="425"/>
    </location>
</feature>
<evidence type="ECO:0000256" key="3">
    <source>
        <dbReference type="ARBA" id="ARBA00004141"/>
    </source>
</evidence>
<feature type="transmembrane region" description="Helical" evidence="10">
    <location>
        <begin position="806"/>
        <end position="825"/>
    </location>
</feature>
<feature type="transmembrane region" description="Helical" evidence="10">
    <location>
        <begin position="566"/>
        <end position="587"/>
    </location>
</feature>
<feature type="transmembrane region" description="Helical" evidence="10">
    <location>
        <begin position="538"/>
        <end position="557"/>
    </location>
</feature>
<feature type="coiled-coil region" evidence="8">
    <location>
        <begin position="231"/>
        <end position="265"/>
    </location>
</feature>
<dbReference type="AlphaFoldDB" id="A0A9R1Q3K8"/>
<feature type="transmembrane region" description="Helical" evidence="10">
    <location>
        <begin position="865"/>
        <end position="885"/>
    </location>
</feature>
<gene>
    <name evidence="12" type="ORF">TRITD_2Bv1G260830</name>
</gene>
<dbReference type="PANTHER" id="PTHR46157">
    <property type="entry name" value="K(+) EFFLUX ANTIPORTER 3, CHLOROPLASTIC"/>
    <property type="match status" value="1"/>
</dbReference>
<dbReference type="GO" id="GO:0015386">
    <property type="term" value="F:potassium:proton antiporter activity"/>
    <property type="evidence" value="ECO:0007669"/>
    <property type="project" value="TreeGrafter"/>
</dbReference>
<dbReference type="EMBL" id="LT934114">
    <property type="protein sequence ID" value="VAH54751.1"/>
    <property type="molecule type" value="Genomic_DNA"/>
</dbReference>
<dbReference type="GO" id="GO:0009941">
    <property type="term" value="C:chloroplast envelope"/>
    <property type="evidence" value="ECO:0007669"/>
    <property type="project" value="UniProtKB-SubCell"/>
</dbReference>
<dbReference type="GO" id="GO:0016020">
    <property type="term" value="C:membrane"/>
    <property type="evidence" value="ECO:0007669"/>
    <property type="project" value="UniProtKB-SubCell"/>
</dbReference>
<keyword evidence="6 10" id="KW-1133">Transmembrane helix</keyword>
<evidence type="ECO:0000256" key="5">
    <source>
        <dbReference type="ARBA" id="ARBA00022946"/>
    </source>
</evidence>
<evidence type="ECO:0000256" key="10">
    <source>
        <dbReference type="SAM" id="Phobius"/>
    </source>
</evidence>
<evidence type="ECO:0000256" key="4">
    <source>
        <dbReference type="ARBA" id="ARBA00022692"/>
    </source>
</evidence>
<dbReference type="FunFam" id="1.20.1530.20:FF:000007">
    <property type="entry name" value="K(+) efflux antiporter 2 chloroplastic"/>
    <property type="match status" value="1"/>
</dbReference>
<accession>A0A9R1Q3K8</accession>
<sequence length="939" mass="101130">MDLSRFASPRPPGLQIGAASLRGACSLRRPRHRGGGGGNLMVASALRGCGLFYAAPNQARLRLRRTGPARCQGNDSLAYVDGPLEGTKGSSSSSSEGSDEAAGSDGEERARSAAAVDVDDLRDLLQKARKELEVARLNSTMFEGKAQRISESAIALKDRADSAQTEVSAAVATVQEIISKEDDAKEAVRKATMALSMAEARLQLAAEALDAKRGSVGQLEVSLDDVEEEALASAQEEIKGCQASLSKCEEELGRVQGKKMELQKEVDRLTEFAERALLDASKAEEDVSNIMVLAEQAVALEMEAAKRANDAELALQKAEKAVESVVELVPAADGHMSDEEDDLSDVYDYSGDGMLDISERDEVSNVERLMQISDLAAEGIEPLESSNEMPVEERSDKLLVEPQKEAEPDVDKSKQGKKQESSKSSLKRSSRFFSASFFSSKSDGEFTPTSVFRGLTKSARKQAPALVAGILLIGAGAFFFNRAEKNSQLFQQPGITTTSIEEVTSTAKPIVREIRQLPQRIKKLIELLPHQEVNEEEASLFDILYLLLASVVFVPLFQKIPGGSPVLGYLAAGVLIGPYGLSIIRNVHGTKAIAEFGVVFLLFNIGLELSVERLSSMKKYVFGLGSAQCWLLQQLLVWQLIVLQHYQDQQQLLLGVGWLYHPQLSSCSATRTWGEHITAWTRHIFCATFPDLAVVVLLILIPLISPNSSKGGVGFQAILEAMGMAAVKAIAAITAIIAGGRLFLRPIYRQIAENRNAEIFSANTLLVIFGTSLLTARAGLSMALGAFLAGLLLAETEFSLQVESDIAPYRGLLLGLFFMTVGMSIDPKLFLSNFPAVSLILGLLIIGKTLLVTFIGRVFGVSTIAAVRVGLLLAPGGEFAFVAFGEAVNQGLLSPQLSSLLFLVVGLSMAMTPYLAAGGQFLASKFEQHDVRSLLPVEV</sequence>
<evidence type="ECO:0000256" key="8">
    <source>
        <dbReference type="SAM" id="Coils"/>
    </source>
</evidence>
<feature type="coiled-coil region" evidence="8">
    <location>
        <begin position="301"/>
        <end position="328"/>
    </location>
</feature>
<reference evidence="12 13" key="1">
    <citation type="submission" date="2017-09" db="EMBL/GenBank/DDBJ databases">
        <authorList>
            <consortium name="International Durum Wheat Genome Sequencing Consortium (IDWGSC)"/>
            <person name="Milanesi L."/>
        </authorList>
    </citation>
    <scope>NUCLEOTIDE SEQUENCE [LARGE SCALE GENOMIC DNA]</scope>
    <source>
        <strain evidence="13">cv. Svevo</strain>
    </source>
</reference>
<feature type="transmembrane region" description="Helical" evidence="10">
    <location>
        <begin position="463"/>
        <end position="480"/>
    </location>
</feature>
<keyword evidence="4 10" id="KW-0812">Transmembrane</keyword>
<feature type="transmembrane region" description="Helical" evidence="10">
    <location>
        <begin position="897"/>
        <end position="916"/>
    </location>
</feature>
<evidence type="ECO:0000256" key="2">
    <source>
        <dbReference type="ARBA" id="ARBA00004119"/>
    </source>
</evidence>
<dbReference type="Pfam" id="PF00999">
    <property type="entry name" value="Na_H_Exchanger"/>
    <property type="match status" value="2"/>
</dbReference>
<evidence type="ECO:0000256" key="7">
    <source>
        <dbReference type="ARBA" id="ARBA00023136"/>
    </source>
</evidence>
<keyword evidence="8" id="KW-0175">Coiled coil</keyword>
<feature type="compositionally biased region" description="Basic and acidic residues" evidence="9">
    <location>
        <begin position="391"/>
        <end position="421"/>
    </location>
</feature>
<evidence type="ECO:0000313" key="12">
    <source>
        <dbReference type="EMBL" id="VAH54751.1"/>
    </source>
</evidence>
<feature type="transmembrane region" description="Helical" evidence="10">
    <location>
        <begin position="725"/>
        <end position="744"/>
    </location>
</feature>
<dbReference type="InterPro" id="IPR006153">
    <property type="entry name" value="Cation/H_exchanger_TM"/>
</dbReference>
<feature type="region of interest" description="Disordered" evidence="9">
    <location>
        <begin position="72"/>
        <end position="113"/>
    </location>
</feature>
<feature type="transmembrane region" description="Helical" evidence="10">
    <location>
        <begin position="684"/>
        <end position="705"/>
    </location>
</feature>
<dbReference type="Gene3D" id="1.20.1530.20">
    <property type="match status" value="1"/>
</dbReference>
<feature type="compositionally biased region" description="Low complexity" evidence="9">
    <location>
        <begin position="89"/>
        <end position="104"/>
    </location>
</feature>
<feature type="domain" description="Cation/H+ exchanger transmembrane" evidence="11">
    <location>
        <begin position="549"/>
        <end position="627"/>
    </location>
</feature>
<evidence type="ECO:0000256" key="9">
    <source>
        <dbReference type="SAM" id="MobiDB-lite"/>
    </source>
</evidence>
<dbReference type="InterPro" id="IPR038770">
    <property type="entry name" value="Na+/solute_symporter_sf"/>
</dbReference>
<organism evidence="12 13">
    <name type="scientific">Triticum turgidum subsp. durum</name>
    <name type="common">Durum wheat</name>
    <name type="synonym">Triticum durum</name>
    <dbReference type="NCBI Taxonomy" id="4567"/>
    <lineage>
        <taxon>Eukaryota</taxon>
        <taxon>Viridiplantae</taxon>
        <taxon>Streptophyta</taxon>
        <taxon>Embryophyta</taxon>
        <taxon>Tracheophyta</taxon>
        <taxon>Spermatophyta</taxon>
        <taxon>Magnoliopsida</taxon>
        <taxon>Liliopsida</taxon>
        <taxon>Poales</taxon>
        <taxon>Poaceae</taxon>
        <taxon>BOP clade</taxon>
        <taxon>Pooideae</taxon>
        <taxon>Triticodae</taxon>
        <taxon>Triticeae</taxon>
        <taxon>Triticinae</taxon>
        <taxon>Triticum</taxon>
    </lineage>
</organism>
<comment type="function">
    <text evidence="1">May function as sodium-coupled metabolite transporter across the chloroplast envelope.</text>
</comment>
<protein>
    <recommendedName>
        <fullName evidence="11">Cation/H+ exchanger transmembrane domain-containing protein</fullName>
    </recommendedName>
</protein>
<name>A0A9R1Q3K8_TRITD</name>
<feature type="transmembrane region" description="Helical" evidence="10">
    <location>
        <begin position="837"/>
        <end position="859"/>
    </location>
</feature>
<evidence type="ECO:0000256" key="6">
    <source>
        <dbReference type="ARBA" id="ARBA00022989"/>
    </source>
</evidence>
<keyword evidence="13" id="KW-1185">Reference proteome</keyword>
<evidence type="ECO:0000259" key="11">
    <source>
        <dbReference type="Pfam" id="PF00999"/>
    </source>
</evidence>
<evidence type="ECO:0000313" key="13">
    <source>
        <dbReference type="Proteomes" id="UP000324705"/>
    </source>
</evidence>
<feature type="domain" description="Cation/H+ exchanger transmembrane" evidence="11">
    <location>
        <begin position="686"/>
        <end position="915"/>
    </location>
</feature>
<feature type="transmembrane region" description="Helical" evidence="10">
    <location>
        <begin position="765"/>
        <end position="794"/>
    </location>
</feature>